<keyword evidence="3" id="KW-1185">Reference proteome</keyword>
<gene>
    <name evidence="2" type="ORF">LSAA_5193</name>
</gene>
<dbReference type="EMBL" id="HG994593">
    <property type="protein sequence ID" value="CAF2844324.1"/>
    <property type="molecule type" value="Genomic_DNA"/>
</dbReference>
<dbReference type="FunFam" id="3.30.70.100:FF:000004">
    <property type="entry name" value="NIPSNAP family protein"/>
    <property type="match status" value="1"/>
</dbReference>
<organism evidence="2 3">
    <name type="scientific">Lepeophtheirus salmonis</name>
    <name type="common">Salmon louse</name>
    <name type="synonym">Caligus salmonis</name>
    <dbReference type="NCBI Taxonomy" id="72036"/>
    <lineage>
        <taxon>Eukaryota</taxon>
        <taxon>Metazoa</taxon>
        <taxon>Ecdysozoa</taxon>
        <taxon>Arthropoda</taxon>
        <taxon>Crustacea</taxon>
        <taxon>Multicrustacea</taxon>
        <taxon>Hexanauplia</taxon>
        <taxon>Copepoda</taxon>
        <taxon>Siphonostomatoida</taxon>
        <taxon>Caligidae</taxon>
        <taxon>Lepeophtheirus</taxon>
    </lineage>
</organism>
<dbReference type="InterPro" id="IPR011008">
    <property type="entry name" value="Dimeric_a/b-barrel"/>
</dbReference>
<dbReference type="AlphaFoldDB" id="A0A7R8CNT0"/>
<sequence>MNLQILKRFFRPGIRQLSLDSPYKGWISSKIDSRMAGHSSLLAPDPEIYELISVSVNPGDWDKYLSHSDRIFELIKKVDSSESEHLASWTSVIGGEHFNVLHLIKFRGGFHNVDESRLALKLSKEYQAELRSGLPFLKEQSNTIVKAFNFWPEPLNREGSNVYDVRSYIVKPGSMYDWANYWSKGMKCRMQVRPDIPYGGFFTQIGQLHTIHHLWCYKDLADRKSCRESTWNQPEWNSVVSNTVPLIKEMSTKILEPLPFSPTHFDNHEITILSSVLVFEDNIDF</sequence>
<dbReference type="GO" id="GO:0005739">
    <property type="term" value="C:mitochondrion"/>
    <property type="evidence" value="ECO:0007669"/>
    <property type="project" value="TreeGrafter"/>
</dbReference>
<name>A0A7R8CNT0_LEPSM</name>
<dbReference type="InterPro" id="IPR051557">
    <property type="entry name" value="NipSnap_domain"/>
</dbReference>
<accession>A0A7R8CNT0</accession>
<dbReference type="Pfam" id="PF07978">
    <property type="entry name" value="NIPSNAP"/>
    <property type="match status" value="1"/>
</dbReference>
<evidence type="ECO:0000313" key="3">
    <source>
        <dbReference type="Proteomes" id="UP000675881"/>
    </source>
</evidence>
<dbReference type="PANTHER" id="PTHR21017:SF17">
    <property type="entry name" value="PROTEIN NIPSNAP"/>
    <property type="match status" value="1"/>
</dbReference>
<dbReference type="PANTHER" id="PTHR21017">
    <property type="entry name" value="NIPSNAP-RELATED"/>
    <property type="match status" value="1"/>
</dbReference>
<comment type="similarity">
    <text evidence="1">Belongs to the NipSnap family.</text>
</comment>
<dbReference type="OrthoDB" id="10262843at2759"/>
<reference evidence="2" key="1">
    <citation type="submission" date="2021-02" db="EMBL/GenBank/DDBJ databases">
        <authorList>
            <person name="Bekaert M."/>
        </authorList>
    </citation>
    <scope>NUCLEOTIDE SEQUENCE</scope>
    <source>
        <strain evidence="2">IoA-00</strain>
    </source>
</reference>
<dbReference type="Proteomes" id="UP000675881">
    <property type="component" value="Chromosome 14"/>
</dbReference>
<dbReference type="Gene3D" id="3.30.70.100">
    <property type="match status" value="2"/>
</dbReference>
<evidence type="ECO:0000256" key="1">
    <source>
        <dbReference type="ARBA" id="ARBA00005291"/>
    </source>
</evidence>
<dbReference type="SUPFAM" id="SSF54909">
    <property type="entry name" value="Dimeric alpha+beta barrel"/>
    <property type="match status" value="2"/>
</dbReference>
<dbReference type="GO" id="GO:0000423">
    <property type="term" value="P:mitophagy"/>
    <property type="evidence" value="ECO:0007669"/>
    <property type="project" value="UniProtKB-ARBA"/>
</dbReference>
<protein>
    <submittedName>
        <fullName evidence="2">(salmon louse) hypothetical protein</fullName>
    </submittedName>
</protein>
<evidence type="ECO:0000313" key="2">
    <source>
        <dbReference type="EMBL" id="CAF2844324.1"/>
    </source>
</evidence>
<proteinExistence type="inferred from homology"/>
<dbReference type="InterPro" id="IPR012577">
    <property type="entry name" value="NIPSNAP"/>
</dbReference>